<dbReference type="GO" id="GO:0051082">
    <property type="term" value="F:unfolded protein binding"/>
    <property type="evidence" value="ECO:0007669"/>
    <property type="project" value="TreeGrafter"/>
</dbReference>
<dbReference type="GO" id="GO:0010257">
    <property type="term" value="P:NADH dehydrogenase complex assembly"/>
    <property type="evidence" value="ECO:0007669"/>
    <property type="project" value="TreeGrafter"/>
</dbReference>
<keyword evidence="3" id="KW-0496">Mitochondrion</keyword>
<gene>
    <name evidence="6" type="ORF">K470DRAFT_281506</name>
</gene>
<dbReference type="AlphaFoldDB" id="A0A6A7C1N4"/>
<dbReference type="OrthoDB" id="42561at2759"/>
<keyword evidence="4" id="KW-0143">Chaperone</keyword>
<evidence type="ECO:0000313" key="7">
    <source>
        <dbReference type="Proteomes" id="UP000799421"/>
    </source>
</evidence>
<reference evidence="6" key="1">
    <citation type="journal article" date="2020" name="Stud. Mycol.">
        <title>101 Dothideomycetes genomes: a test case for predicting lifestyles and emergence of pathogens.</title>
        <authorList>
            <person name="Haridas S."/>
            <person name="Albert R."/>
            <person name="Binder M."/>
            <person name="Bloem J."/>
            <person name="Labutti K."/>
            <person name="Salamov A."/>
            <person name="Andreopoulos B."/>
            <person name="Baker S."/>
            <person name="Barry K."/>
            <person name="Bills G."/>
            <person name="Bluhm B."/>
            <person name="Cannon C."/>
            <person name="Castanera R."/>
            <person name="Culley D."/>
            <person name="Daum C."/>
            <person name="Ezra D."/>
            <person name="Gonzalez J."/>
            <person name="Henrissat B."/>
            <person name="Kuo A."/>
            <person name="Liang C."/>
            <person name="Lipzen A."/>
            <person name="Lutzoni F."/>
            <person name="Magnuson J."/>
            <person name="Mondo S."/>
            <person name="Nolan M."/>
            <person name="Ohm R."/>
            <person name="Pangilinan J."/>
            <person name="Park H.-J."/>
            <person name="Ramirez L."/>
            <person name="Alfaro M."/>
            <person name="Sun H."/>
            <person name="Tritt A."/>
            <person name="Yoshinaga Y."/>
            <person name="Zwiers L.-H."/>
            <person name="Turgeon B."/>
            <person name="Goodwin S."/>
            <person name="Spatafora J."/>
            <person name="Crous P."/>
            <person name="Grigoriev I."/>
        </authorList>
    </citation>
    <scope>NUCLEOTIDE SEQUENCE</scope>
    <source>
        <strain evidence="6">CBS 480.64</strain>
    </source>
</reference>
<proteinExistence type="inferred from homology"/>
<dbReference type="InterPro" id="IPR008979">
    <property type="entry name" value="Galactose-bd-like_sf"/>
</dbReference>
<name>A0A6A7C1N4_9PEZI</name>
<evidence type="ECO:0000256" key="1">
    <source>
        <dbReference type="ARBA" id="ARBA00004173"/>
    </source>
</evidence>
<evidence type="ECO:0000256" key="2">
    <source>
        <dbReference type="ARBA" id="ARBA00007884"/>
    </source>
</evidence>
<evidence type="ECO:0000259" key="5">
    <source>
        <dbReference type="Pfam" id="PF08547"/>
    </source>
</evidence>
<feature type="domain" description="NADH:ubiquinone oxidoreductase intermediate-associated protein 30" evidence="5">
    <location>
        <begin position="42"/>
        <end position="229"/>
    </location>
</feature>
<dbReference type="GO" id="GO:0006120">
    <property type="term" value="P:mitochondrial electron transport, NADH to ubiquinone"/>
    <property type="evidence" value="ECO:0007669"/>
    <property type="project" value="TreeGrafter"/>
</dbReference>
<dbReference type="Pfam" id="PF08547">
    <property type="entry name" value="CIA30"/>
    <property type="match status" value="1"/>
</dbReference>
<dbReference type="InterPro" id="IPR013857">
    <property type="entry name" value="NADH-UbQ_OxRdtase-assoc_prot30"/>
</dbReference>
<dbReference type="PANTHER" id="PTHR13194">
    <property type="entry name" value="COMPLEX I INTERMEDIATE-ASSOCIATED PROTEIN 30"/>
    <property type="match status" value="1"/>
</dbReference>
<dbReference type="Proteomes" id="UP000799421">
    <property type="component" value="Unassembled WGS sequence"/>
</dbReference>
<dbReference type="InterPro" id="IPR039131">
    <property type="entry name" value="NDUFAF1"/>
</dbReference>
<comment type="subcellular location">
    <subcellularLocation>
        <location evidence="1">Mitochondrion</location>
    </subcellularLocation>
</comment>
<dbReference type="GO" id="GO:0005739">
    <property type="term" value="C:mitochondrion"/>
    <property type="evidence" value="ECO:0007669"/>
    <property type="project" value="UniProtKB-SubCell"/>
</dbReference>
<evidence type="ECO:0000256" key="4">
    <source>
        <dbReference type="ARBA" id="ARBA00023186"/>
    </source>
</evidence>
<organism evidence="6 7">
    <name type="scientific">Piedraia hortae CBS 480.64</name>
    <dbReference type="NCBI Taxonomy" id="1314780"/>
    <lineage>
        <taxon>Eukaryota</taxon>
        <taxon>Fungi</taxon>
        <taxon>Dikarya</taxon>
        <taxon>Ascomycota</taxon>
        <taxon>Pezizomycotina</taxon>
        <taxon>Dothideomycetes</taxon>
        <taxon>Dothideomycetidae</taxon>
        <taxon>Capnodiales</taxon>
        <taxon>Piedraiaceae</taxon>
        <taxon>Piedraia</taxon>
    </lineage>
</organism>
<sequence length="242" mass="27366">MLLSPVRAQSWRSTWDYVKHQVVAAVRMDGQNEPHRALPLIQFDRADAPDDCRIITDANTSGGFSYASLVYTKGEEHVEHVDGYIGGKEPPSHAVFSGEISNKLPENNPSIERTGFAAWRTRESGSSILGNHVWNVDPYTHLALRIKSDGRKYFVNIKSESIVPTDLHQHLLRAFRPGTWETVYIPFSAFARTNYGFIVEPQREMLRQKVTSVGIGLADRIPGPFEICIADIYATNRPWRSR</sequence>
<dbReference type="EMBL" id="MU005972">
    <property type="protein sequence ID" value="KAF2861486.1"/>
    <property type="molecule type" value="Genomic_DNA"/>
</dbReference>
<protein>
    <submittedName>
        <fullName evidence="6">CIA30-domain-containing protein</fullName>
    </submittedName>
</protein>
<evidence type="ECO:0000313" key="6">
    <source>
        <dbReference type="EMBL" id="KAF2861486.1"/>
    </source>
</evidence>
<accession>A0A6A7C1N4</accession>
<comment type="similarity">
    <text evidence="2">Belongs to the CIA30 family.</text>
</comment>
<evidence type="ECO:0000256" key="3">
    <source>
        <dbReference type="ARBA" id="ARBA00023128"/>
    </source>
</evidence>
<keyword evidence="7" id="KW-1185">Reference proteome</keyword>
<dbReference type="PANTHER" id="PTHR13194:SF18">
    <property type="entry name" value="COMPLEX I INTERMEDIATE-ASSOCIATED PROTEIN 30, MITOCHONDRIAL"/>
    <property type="match status" value="1"/>
</dbReference>
<dbReference type="SUPFAM" id="SSF49785">
    <property type="entry name" value="Galactose-binding domain-like"/>
    <property type="match status" value="1"/>
</dbReference>